<sequence>MSWDTINAVLPIALIVLGCTVLAVLFARDR</sequence>
<dbReference type="Proteomes" id="UP000535890">
    <property type="component" value="Unassembled WGS sequence"/>
</dbReference>
<name>A0A7Y9J7V5_9PSEU</name>
<proteinExistence type="predicted"/>
<evidence type="ECO:0000313" key="3">
    <source>
        <dbReference type="Proteomes" id="UP000535890"/>
    </source>
</evidence>
<dbReference type="EMBL" id="JACCBN010000001">
    <property type="protein sequence ID" value="NYD38618.1"/>
    <property type="molecule type" value="Genomic_DNA"/>
</dbReference>
<accession>A0A7Y9J7V5</accession>
<keyword evidence="1" id="KW-0812">Transmembrane</keyword>
<protein>
    <submittedName>
        <fullName evidence="2">Uncharacterized protein</fullName>
    </submittedName>
</protein>
<keyword evidence="1" id="KW-1133">Transmembrane helix</keyword>
<evidence type="ECO:0000256" key="1">
    <source>
        <dbReference type="SAM" id="Phobius"/>
    </source>
</evidence>
<feature type="transmembrane region" description="Helical" evidence="1">
    <location>
        <begin position="6"/>
        <end position="27"/>
    </location>
</feature>
<organism evidence="2 3">
    <name type="scientific">Actinomycetospora corticicola</name>
    <dbReference type="NCBI Taxonomy" id="663602"/>
    <lineage>
        <taxon>Bacteria</taxon>
        <taxon>Bacillati</taxon>
        <taxon>Actinomycetota</taxon>
        <taxon>Actinomycetes</taxon>
        <taxon>Pseudonocardiales</taxon>
        <taxon>Pseudonocardiaceae</taxon>
        <taxon>Actinomycetospora</taxon>
    </lineage>
</organism>
<gene>
    <name evidence="2" type="ORF">BJ983_004720</name>
</gene>
<keyword evidence="1" id="KW-0472">Membrane</keyword>
<keyword evidence="3" id="KW-1185">Reference proteome</keyword>
<reference evidence="2 3" key="1">
    <citation type="submission" date="2020-07" db="EMBL/GenBank/DDBJ databases">
        <title>Sequencing the genomes of 1000 actinobacteria strains.</title>
        <authorList>
            <person name="Klenk H.-P."/>
        </authorList>
    </citation>
    <scope>NUCLEOTIDE SEQUENCE [LARGE SCALE GENOMIC DNA]</scope>
    <source>
        <strain evidence="2 3">DSM 45772</strain>
    </source>
</reference>
<evidence type="ECO:0000313" key="2">
    <source>
        <dbReference type="EMBL" id="NYD38618.1"/>
    </source>
</evidence>
<dbReference type="AlphaFoldDB" id="A0A7Y9J7V5"/>
<comment type="caution">
    <text evidence="2">The sequence shown here is derived from an EMBL/GenBank/DDBJ whole genome shotgun (WGS) entry which is preliminary data.</text>
</comment>